<sequence>MERVRILKLDFHQFILSLNINKNGNAINFYLFPQL</sequence>
<reference evidence="2" key="1">
    <citation type="submission" date="2016-11" db="EMBL/GenBank/DDBJ databases">
        <authorList>
            <person name="Varghese N."/>
            <person name="Submissions S."/>
        </authorList>
    </citation>
    <scope>NUCLEOTIDE SEQUENCE [LARGE SCALE GENOMIC DNA]</scope>
    <source>
        <strain evidence="2">DSM 17659</strain>
    </source>
</reference>
<dbReference type="Proteomes" id="UP000184020">
    <property type="component" value="Unassembled WGS sequence"/>
</dbReference>
<dbReference type="STRING" id="229205.SAMN05444372_10126"/>
<name>A0A1M5F9M1_9FLAO</name>
<gene>
    <name evidence="1" type="ORF">SAMN05444372_10126</name>
</gene>
<dbReference type="EMBL" id="FQWF01000001">
    <property type="protein sequence ID" value="SHF88300.1"/>
    <property type="molecule type" value="Genomic_DNA"/>
</dbReference>
<protein>
    <submittedName>
        <fullName evidence="1">Uncharacterized protein</fullName>
    </submittedName>
</protein>
<keyword evidence="2" id="KW-1185">Reference proteome</keyword>
<proteinExistence type="predicted"/>
<dbReference type="AlphaFoldDB" id="A0A1M5F9M1"/>
<evidence type="ECO:0000313" key="1">
    <source>
        <dbReference type="EMBL" id="SHF88300.1"/>
    </source>
</evidence>
<evidence type="ECO:0000313" key="2">
    <source>
        <dbReference type="Proteomes" id="UP000184020"/>
    </source>
</evidence>
<accession>A0A1M5F9M1</accession>
<organism evidence="1 2">
    <name type="scientific">Flavobacterium micromati</name>
    <dbReference type="NCBI Taxonomy" id="229205"/>
    <lineage>
        <taxon>Bacteria</taxon>
        <taxon>Pseudomonadati</taxon>
        <taxon>Bacteroidota</taxon>
        <taxon>Flavobacteriia</taxon>
        <taxon>Flavobacteriales</taxon>
        <taxon>Flavobacteriaceae</taxon>
        <taxon>Flavobacterium</taxon>
    </lineage>
</organism>